<protein>
    <submittedName>
        <fullName evidence="1">Uncharacterized protein</fullName>
    </submittedName>
</protein>
<keyword evidence="2" id="KW-1185">Reference proteome</keyword>
<organism evidence="1 2">
    <name type="scientific">Polarella glacialis</name>
    <name type="common">Dinoflagellate</name>
    <dbReference type="NCBI Taxonomy" id="89957"/>
    <lineage>
        <taxon>Eukaryota</taxon>
        <taxon>Sar</taxon>
        <taxon>Alveolata</taxon>
        <taxon>Dinophyceae</taxon>
        <taxon>Suessiales</taxon>
        <taxon>Suessiaceae</taxon>
        <taxon>Polarella</taxon>
    </lineage>
</organism>
<name>A0A813GC84_POLGL</name>
<feature type="non-terminal residue" evidence="1">
    <location>
        <position position="1"/>
    </location>
</feature>
<dbReference type="Proteomes" id="UP000654075">
    <property type="component" value="Unassembled WGS sequence"/>
</dbReference>
<dbReference type="EMBL" id="CAJNNV010028469">
    <property type="protein sequence ID" value="CAE8624704.1"/>
    <property type="molecule type" value="Genomic_DNA"/>
</dbReference>
<feature type="non-terminal residue" evidence="1">
    <location>
        <position position="285"/>
    </location>
</feature>
<gene>
    <name evidence="1" type="ORF">PGLA1383_LOCUS41808</name>
</gene>
<comment type="caution">
    <text evidence="1">The sequence shown here is derived from an EMBL/GenBank/DDBJ whole genome shotgun (WGS) entry which is preliminary data.</text>
</comment>
<evidence type="ECO:0000313" key="1">
    <source>
        <dbReference type="EMBL" id="CAE8624704.1"/>
    </source>
</evidence>
<dbReference type="AlphaFoldDB" id="A0A813GC84"/>
<proteinExistence type="predicted"/>
<sequence length="285" mass="30439">HTCKCCGALGHLDLGCSCCLLNRSNSHECSRLRWTNLGGANMEEGEEVMVTKTVQAKQLSGGSQEIQQGEVGQLCMRRKGTCLGGDAAAVVKFPSRTGTVKIDGVHLQPLCGCCGAKGFAKSGCNCCPSGGSTHTCLHLGTCGVFSEGDEVVFSEEVKAESLNSFGKVPVLAGEPGILCQRTPGREWGGDPSAVVKLQSAMHGMHKPVVKVEMRCIQRSGSRVFFKHSGFNIFFGEEVMATVPLQFPTSDFVLPPRTRGILEAAGEHAAFVRWTESDLKGFLARE</sequence>
<accession>A0A813GC84</accession>
<reference evidence="1" key="1">
    <citation type="submission" date="2021-02" db="EMBL/GenBank/DDBJ databases">
        <authorList>
            <person name="Dougan E. K."/>
            <person name="Rhodes N."/>
            <person name="Thang M."/>
            <person name="Chan C."/>
        </authorList>
    </citation>
    <scope>NUCLEOTIDE SEQUENCE</scope>
</reference>
<evidence type="ECO:0000313" key="2">
    <source>
        <dbReference type="Proteomes" id="UP000654075"/>
    </source>
</evidence>